<dbReference type="SMART" id="SM00903">
    <property type="entry name" value="Flavin_Reduct"/>
    <property type="match status" value="1"/>
</dbReference>
<dbReference type="AlphaFoldDB" id="A0A2I7KG56"/>
<keyword evidence="4" id="KW-0503">Monooxygenase</keyword>
<dbReference type="EMBL" id="CP010728">
    <property type="protein sequence ID" value="AUR01566.1"/>
    <property type="molecule type" value="Genomic_DNA"/>
</dbReference>
<evidence type="ECO:0000256" key="2">
    <source>
        <dbReference type="ARBA" id="ARBA00023002"/>
    </source>
</evidence>
<dbReference type="GO" id="GO:0004497">
    <property type="term" value="F:monooxygenase activity"/>
    <property type="evidence" value="ECO:0007669"/>
    <property type="project" value="UniProtKB-KW"/>
</dbReference>
<evidence type="ECO:0000313" key="4">
    <source>
        <dbReference type="EMBL" id="AUR01566.1"/>
    </source>
</evidence>
<reference evidence="4 5" key="1">
    <citation type="journal article" date="2017" name="Front. Microbiol.">
        <title>Phaeobacter piscinae sp. nov., a species of the Roseobacter group and potential aquaculture probiont.</title>
        <authorList>
            <person name="Sonnenschein E.C."/>
            <person name="Phippen C.B.W."/>
            <person name="Nielsen K.F."/>
            <person name="Mateiu R.V."/>
            <person name="Melchiorsen J."/>
            <person name="Gram L."/>
            <person name="Overmann J."/>
            <person name="Freese H.M."/>
        </authorList>
    </citation>
    <scope>NUCLEOTIDE SEQUENCE [LARGE SCALE GENOMIC DNA]</scope>
    <source>
        <strain evidence="4 5">P88</strain>
        <plasmid evidence="5">pp88_c</plasmid>
    </source>
</reference>
<protein>
    <submittedName>
        <fullName evidence="4">Putative nitrilotriacetate monooxygenase component B</fullName>
    </submittedName>
</protein>
<name>A0A2I7KG56_9RHOB</name>
<proteinExistence type="inferred from homology"/>
<dbReference type="GO" id="GO:0010181">
    <property type="term" value="F:FMN binding"/>
    <property type="evidence" value="ECO:0007669"/>
    <property type="project" value="InterPro"/>
</dbReference>
<dbReference type="PANTHER" id="PTHR30466:SF11">
    <property type="entry name" value="FLAVIN-DEPENDENT MONOOXYGENASE, REDUCTASE SUBUNIT HSAB"/>
    <property type="match status" value="1"/>
</dbReference>
<sequence>MNKHPDFDREGECDFSKNLRQALRGTVVNVALLTTRDHSGGFHGLAVTTAVPFSTHRPAIIVAVNNHASAFPAIRDSGYFCLNQITTNDIDLLDRFCRSDKRASRFTSDRWVEGMHGLPYLAGATTCFFCDVQQAYAHEDQTVFIGKIDGVRLGHRCPETPEDPLIWLNGGAAKLARREIA</sequence>
<dbReference type="Pfam" id="PF01613">
    <property type="entry name" value="Flavin_Reduct"/>
    <property type="match status" value="1"/>
</dbReference>
<dbReference type="InterPro" id="IPR002563">
    <property type="entry name" value="Flavin_Rdtase-like_dom"/>
</dbReference>
<dbReference type="GO" id="GO:0042602">
    <property type="term" value="F:riboflavin reductase (NADPH) activity"/>
    <property type="evidence" value="ECO:0007669"/>
    <property type="project" value="TreeGrafter"/>
</dbReference>
<organism evidence="4 5">
    <name type="scientific">Phaeobacter inhibens</name>
    <dbReference type="NCBI Taxonomy" id="221822"/>
    <lineage>
        <taxon>Bacteria</taxon>
        <taxon>Pseudomonadati</taxon>
        <taxon>Pseudomonadota</taxon>
        <taxon>Alphaproteobacteria</taxon>
        <taxon>Rhodobacterales</taxon>
        <taxon>Roseobacteraceae</taxon>
        <taxon>Phaeobacter</taxon>
    </lineage>
</organism>
<dbReference type="Proteomes" id="UP000236447">
    <property type="component" value="Plasmid pP88_c"/>
</dbReference>
<gene>
    <name evidence="4" type="ORF">PhaeoP88_04254</name>
</gene>
<keyword evidence="2" id="KW-0560">Oxidoreductase</keyword>
<evidence type="ECO:0000259" key="3">
    <source>
        <dbReference type="SMART" id="SM00903"/>
    </source>
</evidence>
<comment type="similarity">
    <text evidence="1">Belongs to the non-flavoprotein flavin reductase family.</text>
</comment>
<evidence type="ECO:0000256" key="1">
    <source>
        <dbReference type="ARBA" id="ARBA00008898"/>
    </source>
</evidence>
<keyword evidence="4" id="KW-0614">Plasmid</keyword>
<evidence type="ECO:0000313" key="5">
    <source>
        <dbReference type="Proteomes" id="UP000236447"/>
    </source>
</evidence>
<accession>A0A2I7KG56</accession>
<feature type="domain" description="Flavin reductase like" evidence="3">
    <location>
        <begin position="23"/>
        <end position="174"/>
    </location>
</feature>
<dbReference type="RefSeq" id="WP_102884622.1">
    <property type="nucleotide sequence ID" value="NZ_CP010728.1"/>
</dbReference>
<dbReference type="PANTHER" id="PTHR30466">
    <property type="entry name" value="FLAVIN REDUCTASE"/>
    <property type="match status" value="1"/>
</dbReference>
<dbReference type="InterPro" id="IPR050268">
    <property type="entry name" value="NADH-dep_flavin_reductase"/>
</dbReference>
<reference evidence="4 5" key="2">
    <citation type="journal article" date="2017" name="Genome Biol. Evol.">
        <title>Trajectories and Drivers of Genome Evolution in Surface-Associated Marine Phaeobacter.</title>
        <authorList>
            <person name="Freese H.M."/>
            <person name="Sikorski J."/>
            <person name="Bunk B."/>
            <person name="Scheuner C."/>
            <person name="Meier-Kolthoff J.P."/>
            <person name="Sproer C."/>
            <person name="Gram L."/>
            <person name="Overmann J."/>
        </authorList>
    </citation>
    <scope>NUCLEOTIDE SEQUENCE [LARGE SCALE GENOMIC DNA]</scope>
    <source>
        <strain evidence="4 5">P88</strain>
        <plasmid evidence="5">pp88_c</plasmid>
    </source>
</reference>
<geneLocation type="plasmid" evidence="5">
    <name>pp88_c</name>
</geneLocation>
<dbReference type="SUPFAM" id="SSF50475">
    <property type="entry name" value="FMN-binding split barrel"/>
    <property type="match status" value="1"/>
</dbReference>
<dbReference type="Gene3D" id="2.30.110.10">
    <property type="entry name" value="Electron Transport, Fmn-binding Protein, Chain A"/>
    <property type="match status" value="1"/>
</dbReference>
<dbReference type="InterPro" id="IPR012349">
    <property type="entry name" value="Split_barrel_FMN-bd"/>
</dbReference>